<proteinExistence type="inferred from homology"/>
<evidence type="ECO:0000256" key="3">
    <source>
        <dbReference type="PIRSR" id="PIRSR603782-1"/>
    </source>
</evidence>
<evidence type="ECO:0000259" key="7">
    <source>
        <dbReference type="PROSITE" id="PS51352"/>
    </source>
</evidence>
<keyword evidence="5" id="KW-0812">Transmembrane</keyword>
<evidence type="ECO:0000313" key="8">
    <source>
        <dbReference type="EMBL" id="AKU92808.1"/>
    </source>
</evidence>
<evidence type="ECO:0000256" key="5">
    <source>
        <dbReference type="SAM" id="Phobius"/>
    </source>
</evidence>
<dbReference type="Proteomes" id="UP000055590">
    <property type="component" value="Chromosome"/>
</dbReference>
<accession>A0A0K1PH00</accession>
<keyword evidence="6" id="KW-0732">Signal</keyword>
<feature type="signal peptide" evidence="6">
    <location>
        <begin position="1"/>
        <end position="23"/>
    </location>
</feature>
<feature type="binding site" evidence="3">
    <location>
        <position position="188"/>
    </location>
    <ligand>
        <name>Cu cation</name>
        <dbReference type="ChEBI" id="CHEBI:23378"/>
    </ligand>
</feature>
<keyword evidence="2 3" id="KW-0186">Copper</keyword>
<keyword evidence="5" id="KW-1133">Transmembrane helix</keyword>
<keyword evidence="9" id="KW-1185">Reference proteome</keyword>
<dbReference type="InterPro" id="IPR013766">
    <property type="entry name" value="Thioredoxin_domain"/>
</dbReference>
<dbReference type="Gene3D" id="3.40.30.10">
    <property type="entry name" value="Glutaredoxin"/>
    <property type="match status" value="1"/>
</dbReference>
<evidence type="ECO:0000256" key="2">
    <source>
        <dbReference type="ARBA" id="ARBA00023008"/>
    </source>
</evidence>
<evidence type="ECO:0000256" key="6">
    <source>
        <dbReference type="SAM" id="SignalP"/>
    </source>
</evidence>
<feature type="disulfide bond" description="Redox-active" evidence="4">
    <location>
        <begin position="94"/>
        <end position="98"/>
    </location>
</feature>
<dbReference type="Pfam" id="PF02630">
    <property type="entry name" value="SCO1-SenC"/>
    <property type="match status" value="1"/>
</dbReference>
<dbReference type="InterPro" id="IPR036249">
    <property type="entry name" value="Thioredoxin-like_sf"/>
</dbReference>
<dbReference type="PROSITE" id="PS51352">
    <property type="entry name" value="THIOREDOXIN_2"/>
    <property type="match status" value="1"/>
</dbReference>
<keyword evidence="5" id="KW-0472">Membrane</keyword>
<name>A0A0K1PH00_9BACT</name>
<keyword evidence="4" id="KW-1015">Disulfide bond</keyword>
<feature type="domain" description="Thioredoxin" evidence="7">
    <location>
        <begin position="53"/>
        <end position="225"/>
    </location>
</feature>
<protein>
    <recommendedName>
        <fullName evidence="7">Thioredoxin domain-containing protein</fullName>
    </recommendedName>
</protein>
<dbReference type="AlphaFoldDB" id="A0A0K1PH00"/>
<feature type="chain" id="PRO_5005465754" description="Thioredoxin domain-containing protein" evidence="6">
    <location>
        <begin position="24"/>
        <end position="283"/>
    </location>
</feature>
<dbReference type="SUPFAM" id="SSF52833">
    <property type="entry name" value="Thioredoxin-like"/>
    <property type="match status" value="1"/>
</dbReference>
<dbReference type="EMBL" id="CP012332">
    <property type="protein sequence ID" value="AKU92808.1"/>
    <property type="molecule type" value="Genomic_DNA"/>
</dbReference>
<evidence type="ECO:0000256" key="1">
    <source>
        <dbReference type="ARBA" id="ARBA00010996"/>
    </source>
</evidence>
<gene>
    <name evidence="8" type="ORF">AKJ08_3195</name>
</gene>
<dbReference type="PANTHER" id="PTHR12151:SF8">
    <property type="entry name" value="THIOREDOXIN DOMAIN-CONTAINING PROTEIN"/>
    <property type="match status" value="1"/>
</dbReference>
<reference evidence="8 9" key="1">
    <citation type="submission" date="2015-08" db="EMBL/GenBank/DDBJ databases">
        <authorList>
            <person name="Babu N.S."/>
            <person name="Beckwith C.J."/>
            <person name="Beseler K.G."/>
            <person name="Brison A."/>
            <person name="Carone J.V."/>
            <person name="Caskin T.P."/>
            <person name="Diamond M."/>
            <person name="Durham M.E."/>
            <person name="Foxe J.M."/>
            <person name="Go M."/>
            <person name="Henderson B.A."/>
            <person name="Jones I.B."/>
            <person name="McGettigan J.A."/>
            <person name="Micheletti S.J."/>
            <person name="Nasrallah M.E."/>
            <person name="Ortiz D."/>
            <person name="Piller C.R."/>
            <person name="Privatt S.R."/>
            <person name="Schneider S.L."/>
            <person name="Sharp S."/>
            <person name="Smith T.C."/>
            <person name="Stanton J.D."/>
            <person name="Ullery H.E."/>
            <person name="Wilson R.J."/>
            <person name="Serrano M.G."/>
            <person name="Buck G."/>
            <person name="Lee V."/>
            <person name="Wang Y."/>
            <person name="Carvalho R."/>
            <person name="Voegtly L."/>
            <person name="Shi R."/>
            <person name="Duckworth R."/>
            <person name="Johnson A."/>
            <person name="Loviza R."/>
            <person name="Walstead R."/>
            <person name="Shah Z."/>
            <person name="Kiflezghi M."/>
            <person name="Wade K."/>
            <person name="Ball S.L."/>
            <person name="Bradley K.W."/>
            <person name="Asai D.J."/>
            <person name="Bowman C.A."/>
            <person name="Russell D.A."/>
            <person name="Pope W.H."/>
            <person name="Jacobs-Sera D."/>
            <person name="Hendrix R.W."/>
            <person name="Hatfull G.F."/>
        </authorList>
    </citation>
    <scope>NUCLEOTIDE SEQUENCE [LARGE SCALE GENOMIC DNA]</scope>
    <source>
        <strain evidence="8 9">DSM 27710</strain>
    </source>
</reference>
<dbReference type="PANTHER" id="PTHR12151">
    <property type="entry name" value="ELECTRON TRANSPORT PROTIN SCO1/SENC FAMILY MEMBER"/>
    <property type="match status" value="1"/>
</dbReference>
<sequence length="283" mass="31359">MKRSSTRWLVAAGLILAAIPSLAGAQRAPGGLRELSPPANVLPKQLETVDVEEHLGEMLPLDVKLKDHTGKDVLLGDYFQSGRPVIVNLVYYGCPMLCGLVLNGVAKTIGELQYLPGKEFEVVTVSIDPKETTDLAAKKRDTILELANRTDFGTGWNFHTAEEGEVQRLADALGFKYHWVEKEQTWAHPAAIFVASPEGKISRYLYGIEFPASNLKLALLDASKGKVGSTIDKLLLFCYHFDDDSKEYVLFAQRLMRYGGALTLVCLGAFLFINWRRSSLRKS</sequence>
<feature type="binding site" evidence="3">
    <location>
        <position position="94"/>
    </location>
    <ligand>
        <name>Cu cation</name>
        <dbReference type="ChEBI" id="CHEBI:23378"/>
    </ligand>
</feature>
<dbReference type="InterPro" id="IPR003782">
    <property type="entry name" value="SCO1/SenC"/>
</dbReference>
<evidence type="ECO:0000313" key="9">
    <source>
        <dbReference type="Proteomes" id="UP000055590"/>
    </source>
</evidence>
<dbReference type="OrthoDB" id="9786756at2"/>
<comment type="similarity">
    <text evidence="1">Belongs to the SCO1/2 family.</text>
</comment>
<dbReference type="KEGG" id="vin:AKJ08_3195"/>
<evidence type="ECO:0000256" key="4">
    <source>
        <dbReference type="PIRSR" id="PIRSR603782-2"/>
    </source>
</evidence>
<feature type="transmembrane region" description="Helical" evidence="5">
    <location>
        <begin position="255"/>
        <end position="275"/>
    </location>
</feature>
<dbReference type="STRING" id="1391653.AKJ08_3195"/>
<feature type="binding site" evidence="3">
    <location>
        <position position="98"/>
    </location>
    <ligand>
        <name>Cu cation</name>
        <dbReference type="ChEBI" id="CHEBI:23378"/>
    </ligand>
</feature>
<organism evidence="8 9">
    <name type="scientific">Vulgatibacter incomptus</name>
    <dbReference type="NCBI Taxonomy" id="1391653"/>
    <lineage>
        <taxon>Bacteria</taxon>
        <taxon>Pseudomonadati</taxon>
        <taxon>Myxococcota</taxon>
        <taxon>Myxococcia</taxon>
        <taxon>Myxococcales</taxon>
        <taxon>Cystobacterineae</taxon>
        <taxon>Vulgatibacteraceae</taxon>
        <taxon>Vulgatibacter</taxon>
    </lineage>
</organism>
<dbReference type="RefSeq" id="WP_050726924.1">
    <property type="nucleotide sequence ID" value="NZ_CP012332.1"/>
</dbReference>
<dbReference type="CDD" id="cd02968">
    <property type="entry name" value="SCO"/>
    <property type="match status" value="1"/>
</dbReference>
<keyword evidence="3" id="KW-0479">Metal-binding</keyword>
<dbReference type="GO" id="GO:0046872">
    <property type="term" value="F:metal ion binding"/>
    <property type="evidence" value="ECO:0007669"/>
    <property type="project" value="UniProtKB-KW"/>
</dbReference>